<name>A0A4Y7TRN6_COPMI</name>
<keyword evidence="2" id="KW-1185">Reference proteome</keyword>
<evidence type="ECO:0000313" key="2">
    <source>
        <dbReference type="Proteomes" id="UP000298030"/>
    </source>
</evidence>
<gene>
    <name evidence="1" type="ORF">FA13DRAFT_1088338</name>
</gene>
<dbReference type="AlphaFoldDB" id="A0A4Y7TRN6"/>
<dbReference type="Proteomes" id="UP000298030">
    <property type="component" value="Unassembled WGS sequence"/>
</dbReference>
<proteinExistence type="predicted"/>
<protein>
    <submittedName>
        <fullName evidence="1">Uncharacterized protein</fullName>
    </submittedName>
</protein>
<organism evidence="1 2">
    <name type="scientific">Coprinellus micaceus</name>
    <name type="common">Glistening ink-cap mushroom</name>
    <name type="synonym">Coprinus micaceus</name>
    <dbReference type="NCBI Taxonomy" id="71717"/>
    <lineage>
        <taxon>Eukaryota</taxon>
        <taxon>Fungi</taxon>
        <taxon>Dikarya</taxon>
        <taxon>Basidiomycota</taxon>
        <taxon>Agaricomycotina</taxon>
        <taxon>Agaricomycetes</taxon>
        <taxon>Agaricomycetidae</taxon>
        <taxon>Agaricales</taxon>
        <taxon>Agaricineae</taxon>
        <taxon>Psathyrellaceae</taxon>
        <taxon>Coprinellus</taxon>
    </lineage>
</organism>
<accession>A0A4Y7TRN6</accession>
<evidence type="ECO:0000313" key="1">
    <source>
        <dbReference type="EMBL" id="TEB36847.1"/>
    </source>
</evidence>
<comment type="caution">
    <text evidence="1">The sequence shown here is derived from an EMBL/GenBank/DDBJ whole genome shotgun (WGS) entry which is preliminary data.</text>
</comment>
<reference evidence="1 2" key="1">
    <citation type="journal article" date="2019" name="Nat. Ecol. Evol.">
        <title>Megaphylogeny resolves global patterns of mushroom evolution.</title>
        <authorList>
            <person name="Varga T."/>
            <person name="Krizsan K."/>
            <person name="Foldi C."/>
            <person name="Dima B."/>
            <person name="Sanchez-Garcia M."/>
            <person name="Sanchez-Ramirez S."/>
            <person name="Szollosi G.J."/>
            <person name="Szarkandi J.G."/>
            <person name="Papp V."/>
            <person name="Albert L."/>
            <person name="Andreopoulos W."/>
            <person name="Angelini C."/>
            <person name="Antonin V."/>
            <person name="Barry K.W."/>
            <person name="Bougher N.L."/>
            <person name="Buchanan P."/>
            <person name="Buyck B."/>
            <person name="Bense V."/>
            <person name="Catcheside P."/>
            <person name="Chovatia M."/>
            <person name="Cooper J."/>
            <person name="Damon W."/>
            <person name="Desjardin D."/>
            <person name="Finy P."/>
            <person name="Geml J."/>
            <person name="Haridas S."/>
            <person name="Hughes K."/>
            <person name="Justo A."/>
            <person name="Karasinski D."/>
            <person name="Kautmanova I."/>
            <person name="Kiss B."/>
            <person name="Kocsube S."/>
            <person name="Kotiranta H."/>
            <person name="LaButti K.M."/>
            <person name="Lechner B.E."/>
            <person name="Liimatainen K."/>
            <person name="Lipzen A."/>
            <person name="Lukacs Z."/>
            <person name="Mihaltcheva S."/>
            <person name="Morgado L.N."/>
            <person name="Niskanen T."/>
            <person name="Noordeloos M.E."/>
            <person name="Ohm R.A."/>
            <person name="Ortiz-Santana B."/>
            <person name="Ovrebo C."/>
            <person name="Racz N."/>
            <person name="Riley R."/>
            <person name="Savchenko A."/>
            <person name="Shiryaev A."/>
            <person name="Soop K."/>
            <person name="Spirin V."/>
            <person name="Szebenyi C."/>
            <person name="Tomsovsky M."/>
            <person name="Tulloss R.E."/>
            <person name="Uehling J."/>
            <person name="Grigoriev I.V."/>
            <person name="Vagvolgyi C."/>
            <person name="Papp T."/>
            <person name="Martin F.M."/>
            <person name="Miettinen O."/>
            <person name="Hibbett D.S."/>
            <person name="Nagy L.G."/>
        </authorList>
    </citation>
    <scope>NUCLEOTIDE SEQUENCE [LARGE SCALE GENOMIC DNA]</scope>
    <source>
        <strain evidence="1 2">FP101781</strain>
    </source>
</reference>
<sequence>MSTVHLRGVRQADGRHRALNTRYHYQRRHPFRQSRRRKSVHTEGPANKPLLCSIRSALRRRLRWLRRTIASRHLSSALCLASLSTLPIASALPQSDPESKFFSLLNSTELADVAKKSGLPEATVQNCSICGTWAADVVQSKCGRYPDDFEFESDCFCAGDGPKKTTELSPMRCGLGPGEDVWVFEPGGAGGRVE</sequence>
<dbReference type="EMBL" id="QPFP01000005">
    <property type="protein sequence ID" value="TEB36847.1"/>
    <property type="molecule type" value="Genomic_DNA"/>
</dbReference>